<evidence type="ECO:0000256" key="2">
    <source>
        <dbReference type="ARBA" id="ARBA00004922"/>
    </source>
</evidence>
<dbReference type="Gene3D" id="3.40.50.11350">
    <property type="match status" value="1"/>
</dbReference>
<evidence type="ECO:0000256" key="1">
    <source>
        <dbReference type="ARBA" id="ARBA00004240"/>
    </source>
</evidence>
<evidence type="ECO:0000256" key="9">
    <source>
        <dbReference type="SAM" id="SignalP"/>
    </source>
</evidence>
<evidence type="ECO:0000256" key="7">
    <source>
        <dbReference type="ARBA" id="ARBA00025803"/>
    </source>
</evidence>
<evidence type="ECO:0000256" key="8">
    <source>
        <dbReference type="ARBA" id="ARBA00026232"/>
    </source>
</evidence>
<comment type="caution">
    <text evidence="10">The sequence shown here is derived from an EMBL/GenBank/DDBJ whole genome shotgun (WGS) entry which is preliminary data.</text>
</comment>
<sequence>MFEFSRKWRAKLLILFLILLACNLLLYNESITELQQSGSDVDENYHPIINTELIPHNFSIIRPKNSYTKIEEINIKYCGFAKCKYFFPAFIGEQESKAQQHFRNLLRLAQRLNRTLVLPNVGESRINSCKPYPFDYYYSLKSLRDGLLSRPNLISQAKLYEWLEERKSIKDEENKSLLPTTKIVSIEGGDRKNSIVTSTAIDLTDAKSRREICISSFIEEEKLSSFPELNLRTVKYYWKSEQIRERTTKFFEENLQNDESEVMFILYTLRYPFIDATPLPIAYSEKLVELAQTAASSIHPYVAVHWRMELADDHKLPTCAKDLVKYLQKLKKERGITNVYFATDYPVDGGPIHSGTFHTLNENHHEAIDILRKKIDFYTWKKLSNNITVEIDEEEDESASVMGILDKLVLTHADWFVSGPPGCRKGSSSFTTQITLQRSKMIDYQKKQAAGIQRIDDNIEDNDASIPIQEETINDPEEENYYSNDPIILGSSELELLNVGEEW</sequence>
<keyword evidence="9" id="KW-0732">Signal</keyword>
<dbReference type="AlphaFoldDB" id="A0A9N8WEA0"/>
<comment type="similarity">
    <text evidence="7">Belongs to the glycosyltransferase 68 family.</text>
</comment>
<evidence type="ECO:0000256" key="3">
    <source>
        <dbReference type="ARBA" id="ARBA00022679"/>
    </source>
</evidence>
<name>A0A9N8WEA0_9GLOM</name>
<evidence type="ECO:0000313" key="11">
    <source>
        <dbReference type="Proteomes" id="UP000789508"/>
    </source>
</evidence>
<dbReference type="PROSITE" id="PS51257">
    <property type="entry name" value="PROKAR_LIPOPROTEIN"/>
    <property type="match status" value="1"/>
</dbReference>
<dbReference type="GO" id="GO:0005783">
    <property type="term" value="C:endoplasmic reticulum"/>
    <property type="evidence" value="ECO:0007669"/>
    <property type="project" value="UniProtKB-SubCell"/>
</dbReference>
<protein>
    <recommendedName>
        <fullName evidence="8">GDP-fucose protein O-fucosyltransferase 2</fullName>
    </recommendedName>
</protein>
<dbReference type="InterPro" id="IPR045130">
    <property type="entry name" value="OFUT2-like"/>
</dbReference>
<dbReference type="GO" id="GO:0006004">
    <property type="term" value="P:fucose metabolic process"/>
    <property type="evidence" value="ECO:0007669"/>
    <property type="project" value="UniProtKB-KW"/>
</dbReference>
<keyword evidence="6" id="KW-0119">Carbohydrate metabolism</keyword>
<dbReference type="OrthoDB" id="2020419at2759"/>
<evidence type="ECO:0000256" key="6">
    <source>
        <dbReference type="ARBA" id="ARBA00023277"/>
    </source>
</evidence>
<evidence type="ECO:0000313" key="10">
    <source>
        <dbReference type="EMBL" id="CAG8486223.1"/>
    </source>
</evidence>
<dbReference type="Pfam" id="PF10250">
    <property type="entry name" value="O-FucT"/>
    <property type="match status" value="1"/>
</dbReference>
<dbReference type="InterPro" id="IPR019378">
    <property type="entry name" value="GDP-Fuc_O-FucTrfase"/>
</dbReference>
<gene>
    <name evidence="10" type="ORF">ALEPTO_LOCUS2745</name>
</gene>
<comment type="pathway">
    <text evidence="2">Protein modification; protein glycosylation.</text>
</comment>
<reference evidence="10" key="1">
    <citation type="submission" date="2021-06" db="EMBL/GenBank/DDBJ databases">
        <authorList>
            <person name="Kallberg Y."/>
            <person name="Tangrot J."/>
            <person name="Rosling A."/>
        </authorList>
    </citation>
    <scope>NUCLEOTIDE SEQUENCE</scope>
    <source>
        <strain evidence="10">FL130A</strain>
    </source>
</reference>
<feature type="chain" id="PRO_5040370183" description="GDP-fucose protein O-fucosyltransferase 2" evidence="9">
    <location>
        <begin position="29"/>
        <end position="503"/>
    </location>
</feature>
<dbReference type="EMBL" id="CAJVPS010000436">
    <property type="protein sequence ID" value="CAG8486223.1"/>
    <property type="molecule type" value="Genomic_DNA"/>
</dbReference>
<comment type="subcellular location">
    <subcellularLocation>
        <location evidence="1">Endoplasmic reticulum</location>
    </subcellularLocation>
</comment>
<keyword evidence="4" id="KW-0256">Endoplasmic reticulum</keyword>
<evidence type="ECO:0000256" key="5">
    <source>
        <dbReference type="ARBA" id="ARBA00023253"/>
    </source>
</evidence>
<evidence type="ECO:0000256" key="4">
    <source>
        <dbReference type="ARBA" id="ARBA00022824"/>
    </source>
</evidence>
<dbReference type="PANTHER" id="PTHR13398:SF0">
    <property type="entry name" value="GDP-FUCOSE PROTEIN O-FUCOSYLTRANSFERASE 2"/>
    <property type="match status" value="1"/>
</dbReference>
<keyword evidence="11" id="KW-1185">Reference proteome</keyword>
<keyword evidence="5" id="KW-0294">Fucose metabolism</keyword>
<proteinExistence type="inferred from homology"/>
<dbReference type="Proteomes" id="UP000789508">
    <property type="component" value="Unassembled WGS sequence"/>
</dbReference>
<dbReference type="CDD" id="cd11296">
    <property type="entry name" value="O-FucT_like"/>
    <property type="match status" value="1"/>
</dbReference>
<dbReference type="GO" id="GO:0046922">
    <property type="term" value="F:peptide-O-fucosyltransferase activity"/>
    <property type="evidence" value="ECO:0007669"/>
    <property type="project" value="InterPro"/>
</dbReference>
<keyword evidence="3" id="KW-0808">Transferase</keyword>
<dbReference type="PANTHER" id="PTHR13398">
    <property type="entry name" value="GDP-FUCOSE PROTEIN O-FUCOSYLTRANSFERASE 2"/>
    <property type="match status" value="1"/>
</dbReference>
<accession>A0A9N8WEA0</accession>
<feature type="signal peptide" evidence="9">
    <location>
        <begin position="1"/>
        <end position="28"/>
    </location>
</feature>
<organism evidence="10 11">
    <name type="scientific">Ambispora leptoticha</name>
    <dbReference type="NCBI Taxonomy" id="144679"/>
    <lineage>
        <taxon>Eukaryota</taxon>
        <taxon>Fungi</taxon>
        <taxon>Fungi incertae sedis</taxon>
        <taxon>Mucoromycota</taxon>
        <taxon>Glomeromycotina</taxon>
        <taxon>Glomeromycetes</taxon>
        <taxon>Archaeosporales</taxon>
        <taxon>Ambisporaceae</taxon>
        <taxon>Ambispora</taxon>
    </lineage>
</organism>